<keyword evidence="1" id="KW-0472">Membrane</keyword>
<dbReference type="AlphaFoldDB" id="A0A1H8NC54"/>
<gene>
    <name evidence="2" type="ORF">SAMN04488134_105202</name>
</gene>
<evidence type="ECO:0000313" key="2">
    <source>
        <dbReference type="EMBL" id="SEO27142.1"/>
    </source>
</evidence>
<reference evidence="2 3" key="1">
    <citation type="submission" date="2016-10" db="EMBL/GenBank/DDBJ databases">
        <authorList>
            <person name="de Groot N.N."/>
        </authorList>
    </citation>
    <scope>NUCLEOTIDE SEQUENCE [LARGE SCALE GENOMIC DNA]</scope>
    <source>
        <strain evidence="2 3">CGMCC 1.10434</strain>
    </source>
</reference>
<evidence type="ECO:0000313" key="3">
    <source>
        <dbReference type="Proteomes" id="UP000199300"/>
    </source>
</evidence>
<keyword evidence="1" id="KW-0812">Transmembrane</keyword>
<dbReference type="Proteomes" id="UP000199300">
    <property type="component" value="Unassembled WGS sequence"/>
</dbReference>
<keyword evidence="3" id="KW-1185">Reference proteome</keyword>
<feature type="transmembrane region" description="Helical" evidence="1">
    <location>
        <begin position="5"/>
        <end position="27"/>
    </location>
</feature>
<evidence type="ECO:0000256" key="1">
    <source>
        <dbReference type="SAM" id="Phobius"/>
    </source>
</evidence>
<dbReference type="STRING" id="872970.SAMN04488134_105202"/>
<name>A0A1H8NC54_9BACI</name>
<sequence length="356" mass="40798">MNRKILFTTIIILIIAGTASVVTVLLFSNPAMETASDHQLSLTTEKQAVVVNPDVLIEPFDERQASEIIRAYQQSYQTVIDDVEEDGYELTTYQSIDDIQVLFEDVMTAEHAQQMLESFIVEDDGGIYIIPSQGMTFIDPEQDFAIEQISETAYMLSQNVANELIGQVELSYRIEWHLSQWLISAEEMSEIEPISLEERADQVIRLLIERDFDRLAQLTDEQGLLFSPYVHIADQSVQFVQQELSQFDQDQESYTWGSYDGSGNPIDLIPMEYFEQFITVEPLAVPDDIFIDEESQHGNSINNIKEVFPEATVVEYHHEGSEEEAGIDWFSLHMVFEEDQLGDWRLVALISDQWTI</sequence>
<keyword evidence="1" id="KW-1133">Transmembrane helix</keyword>
<proteinExistence type="predicted"/>
<dbReference type="RefSeq" id="WP_091497135.1">
    <property type="nucleotide sequence ID" value="NZ_FODJ01000005.1"/>
</dbReference>
<organism evidence="2 3">
    <name type="scientific">Amphibacillus marinus</name>
    <dbReference type="NCBI Taxonomy" id="872970"/>
    <lineage>
        <taxon>Bacteria</taxon>
        <taxon>Bacillati</taxon>
        <taxon>Bacillota</taxon>
        <taxon>Bacilli</taxon>
        <taxon>Bacillales</taxon>
        <taxon>Bacillaceae</taxon>
        <taxon>Amphibacillus</taxon>
    </lineage>
</organism>
<dbReference type="OrthoDB" id="1267107at2"/>
<accession>A0A1H8NC54</accession>
<dbReference type="EMBL" id="FODJ01000005">
    <property type="protein sequence ID" value="SEO27142.1"/>
    <property type="molecule type" value="Genomic_DNA"/>
</dbReference>
<protein>
    <submittedName>
        <fullName evidence="2">Uncharacterized protein</fullName>
    </submittedName>
</protein>